<dbReference type="InterPro" id="IPR036291">
    <property type="entry name" value="NAD(P)-bd_dom_sf"/>
</dbReference>
<proteinExistence type="inferred from homology"/>
<evidence type="ECO:0000313" key="4">
    <source>
        <dbReference type="Proteomes" id="UP000287563"/>
    </source>
</evidence>
<dbReference type="EMBL" id="RJLM01000005">
    <property type="protein sequence ID" value="RWX54837.1"/>
    <property type="molecule type" value="Genomic_DNA"/>
</dbReference>
<dbReference type="InterPro" id="IPR051122">
    <property type="entry name" value="SDR_DHRS6-like"/>
</dbReference>
<dbReference type="PANTHER" id="PTHR43477">
    <property type="entry name" value="DIHYDROANTICAPSIN 7-DEHYDROGENASE"/>
    <property type="match status" value="1"/>
</dbReference>
<sequence>MKILAIGANGVIGKATVSHLQQDHEVIAVGHSHGDYIVDIESKESIKALLDSVGKVDAIISMAGSGQMGSLDEMPDSGYYTVLNNKVMGQVNLVRLGLDYLNEGGSITLSSGQAANNPMPGTAAIAMGVAAVNAFVTTAALELKDGKRINAVSPGMVKETMELWGIDSSTGISARDVASYYQASLEGQQNGEILNAVGGQYEPA</sequence>
<dbReference type="PANTHER" id="PTHR43477:SF1">
    <property type="entry name" value="DIHYDROANTICAPSIN 7-DEHYDROGENASE"/>
    <property type="match status" value="1"/>
</dbReference>
<keyword evidence="2" id="KW-0560">Oxidoreductase</keyword>
<dbReference type="SUPFAM" id="SSF51735">
    <property type="entry name" value="NAD(P)-binding Rossmann-fold domains"/>
    <property type="match status" value="1"/>
</dbReference>
<comment type="caution">
    <text evidence="3">The sequence shown here is derived from an EMBL/GenBank/DDBJ whole genome shotgun (WGS) entry which is preliminary data.</text>
</comment>
<name>A0A444JP46_9GAMM</name>
<keyword evidence="4" id="KW-1185">Reference proteome</keyword>
<dbReference type="CDD" id="cd11731">
    <property type="entry name" value="Lin1944_like_SDR_c"/>
    <property type="match status" value="1"/>
</dbReference>
<evidence type="ECO:0000256" key="2">
    <source>
        <dbReference type="ARBA" id="ARBA00023002"/>
    </source>
</evidence>
<evidence type="ECO:0000256" key="1">
    <source>
        <dbReference type="ARBA" id="ARBA00006484"/>
    </source>
</evidence>
<protein>
    <submittedName>
        <fullName evidence="3">Short chain dehydrogenase</fullName>
    </submittedName>
</protein>
<dbReference type="Pfam" id="PF13561">
    <property type="entry name" value="adh_short_C2"/>
    <property type="match status" value="1"/>
</dbReference>
<comment type="similarity">
    <text evidence="1">Belongs to the short-chain dehydrogenases/reductases (SDR) family.</text>
</comment>
<accession>A0A444JP46</accession>
<dbReference type="Gene3D" id="3.40.50.720">
    <property type="entry name" value="NAD(P)-binding Rossmann-like Domain"/>
    <property type="match status" value="1"/>
</dbReference>
<dbReference type="GO" id="GO:0016491">
    <property type="term" value="F:oxidoreductase activity"/>
    <property type="evidence" value="ECO:0007669"/>
    <property type="project" value="UniProtKB-KW"/>
</dbReference>
<dbReference type="RefSeq" id="WP_128784462.1">
    <property type="nucleotide sequence ID" value="NZ_JAKJSG010000113.1"/>
</dbReference>
<dbReference type="InterPro" id="IPR002347">
    <property type="entry name" value="SDR_fam"/>
</dbReference>
<organism evidence="3 4">
    <name type="scientific">Photobacterium chitinilyticum</name>
    <dbReference type="NCBI Taxonomy" id="2485123"/>
    <lineage>
        <taxon>Bacteria</taxon>
        <taxon>Pseudomonadati</taxon>
        <taxon>Pseudomonadota</taxon>
        <taxon>Gammaproteobacteria</taxon>
        <taxon>Vibrionales</taxon>
        <taxon>Vibrionaceae</taxon>
        <taxon>Photobacterium</taxon>
    </lineage>
</organism>
<evidence type="ECO:0000313" key="3">
    <source>
        <dbReference type="EMBL" id="RWX54837.1"/>
    </source>
</evidence>
<dbReference type="PRINTS" id="PR00081">
    <property type="entry name" value="GDHRDH"/>
</dbReference>
<reference evidence="3 4" key="1">
    <citation type="submission" date="2018-11" db="EMBL/GenBank/DDBJ databases">
        <title>Photobacterium sp. BEI247 sp. nov., a marine bacterium isolated from Yongle Blue Hole in the South China Sea.</title>
        <authorList>
            <person name="Wang X."/>
        </authorList>
    </citation>
    <scope>NUCLEOTIDE SEQUENCE [LARGE SCALE GENOMIC DNA]</scope>
    <source>
        <strain evidence="4">BEI247</strain>
    </source>
</reference>
<dbReference type="Proteomes" id="UP000287563">
    <property type="component" value="Unassembled WGS sequence"/>
</dbReference>
<dbReference type="AlphaFoldDB" id="A0A444JP46"/>
<dbReference type="NCBIfam" id="NF005754">
    <property type="entry name" value="PRK07578.1"/>
    <property type="match status" value="1"/>
</dbReference>
<gene>
    <name evidence="3" type="ORF">EDI28_13905</name>
</gene>
<dbReference type="OrthoDB" id="9787486at2"/>